<keyword evidence="6 12" id="KW-0328">Glycosyltransferase</keyword>
<dbReference type="EMBL" id="KV453847">
    <property type="protein sequence ID" value="ODV87676.1"/>
    <property type="molecule type" value="Genomic_DNA"/>
</dbReference>
<evidence type="ECO:0000313" key="15">
    <source>
        <dbReference type="Proteomes" id="UP000094801"/>
    </source>
</evidence>
<name>A0A1E4T7E5_9ASCO</name>
<feature type="domain" description="Glycosyl transferase family 28 C-terminal" evidence="13">
    <location>
        <begin position="5"/>
        <end position="156"/>
    </location>
</feature>
<evidence type="ECO:0000256" key="5">
    <source>
        <dbReference type="ARBA" id="ARBA00017468"/>
    </source>
</evidence>
<dbReference type="PANTHER" id="PTHR12867:SF6">
    <property type="entry name" value="N-ACETYLGLUCOSAMINYLDIPHOSPHODOLICHOL N-ACETYLGLUCOSAMINYLTRANSFERASE"/>
    <property type="match status" value="1"/>
</dbReference>
<comment type="subunit">
    <text evidence="3 12">Heterodimer with ALG14 to form a functional enzyme.</text>
</comment>
<comment type="function">
    <text evidence="9 12">Involved in protein N-glycosylation. Essential for the second step of the dolichol-linked oligosaccharide pathway.</text>
</comment>
<proteinExistence type="inferred from homology"/>
<dbReference type="AlphaFoldDB" id="A0A1E4T7E5"/>
<keyword evidence="15" id="KW-1185">Reference proteome</keyword>
<dbReference type="GO" id="GO:0006488">
    <property type="term" value="P:dolichol-linked oligosaccharide biosynthetic process"/>
    <property type="evidence" value="ECO:0007669"/>
    <property type="project" value="InterPro"/>
</dbReference>
<dbReference type="EC" id="2.4.1.141" evidence="4 12"/>
<dbReference type="Gene3D" id="3.40.50.2000">
    <property type="entry name" value="Glycogen Phosphorylase B"/>
    <property type="match status" value="1"/>
</dbReference>
<organism evidence="14 15">
    <name type="scientific">[Candida] arabinofermentans NRRL YB-2248</name>
    <dbReference type="NCBI Taxonomy" id="983967"/>
    <lineage>
        <taxon>Eukaryota</taxon>
        <taxon>Fungi</taxon>
        <taxon>Dikarya</taxon>
        <taxon>Ascomycota</taxon>
        <taxon>Saccharomycotina</taxon>
        <taxon>Pichiomycetes</taxon>
        <taxon>Pichiales</taxon>
        <taxon>Pichiaceae</taxon>
        <taxon>Ogataea</taxon>
        <taxon>Ogataea/Candida clade</taxon>
    </lineage>
</organism>
<comment type="catalytic activity">
    <reaction evidence="11">
        <text>an N-acetyl-alpha-D-glucosaminyl-diphospho-di-trans,poly-cis-dolichol + UDP-N-acetyl-alpha-D-glucosamine = an N,N'-diacetylchitobiosyl-diphospho-di-trans,poly-cis-dolichol + UDP + H(+)</text>
        <dbReference type="Rhea" id="RHEA:23380"/>
        <dbReference type="Rhea" id="RHEA-COMP:19507"/>
        <dbReference type="Rhea" id="RHEA-COMP:19510"/>
        <dbReference type="ChEBI" id="CHEBI:15378"/>
        <dbReference type="ChEBI" id="CHEBI:57269"/>
        <dbReference type="ChEBI" id="CHEBI:57705"/>
        <dbReference type="ChEBI" id="CHEBI:58223"/>
        <dbReference type="ChEBI" id="CHEBI:58427"/>
        <dbReference type="EC" id="2.4.1.141"/>
    </reaction>
</comment>
<evidence type="ECO:0000256" key="11">
    <source>
        <dbReference type="ARBA" id="ARBA00048184"/>
    </source>
</evidence>
<evidence type="ECO:0000256" key="12">
    <source>
        <dbReference type="RuleBase" id="RU362128"/>
    </source>
</evidence>
<protein>
    <recommendedName>
        <fullName evidence="5 12">UDP-N-acetylglucosamine transferase subunit ALG13</fullName>
        <ecNumber evidence="4 12">2.4.1.141</ecNumber>
    </recommendedName>
    <alternativeName>
        <fullName evidence="10 12">Asparagine-linked glycosylation protein 13</fullName>
    </alternativeName>
</protein>
<evidence type="ECO:0000259" key="13">
    <source>
        <dbReference type="Pfam" id="PF04101"/>
    </source>
</evidence>
<reference evidence="15" key="1">
    <citation type="submission" date="2016-04" db="EMBL/GenBank/DDBJ databases">
        <title>Comparative genomics of biotechnologically important yeasts.</title>
        <authorList>
            <consortium name="DOE Joint Genome Institute"/>
            <person name="Riley R."/>
            <person name="Haridas S."/>
            <person name="Wolfe K.H."/>
            <person name="Lopes M.R."/>
            <person name="Hittinger C.T."/>
            <person name="Goker M."/>
            <person name="Salamov A."/>
            <person name="Wisecaver J."/>
            <person name="Long T.M."/>
            <person name="Aerts A.L."/>
            <person name="Barry K."/>
            <person name="Choi C."/>
            <person name="Clum A."/>
            <person name="Coughlan A.Y."/>
            <person name="Deshpande S."/>
            <person name="Douglass A.P."/>
            <person name="Hanson S.J."/>
            <person name="Klenk H.-P."/>
            <person name="Labutti K."/>
            <person name="Lapidus A."/>
            <person name="Lindquist E."/>
            <person name="Lipzen A."/>
            <person name="Meier-Kolthoff J.P."/>
            <person name="Ohm R.A."/>
            <person name="Otillar R.P."/>
            <person name="Pangilinan J."/>
            <person name="Peng Y."/>
            <person name="Rokas A."/>
            <person name="Rosa C.A."/>
            <person name="Scheuner C."/>
            <person name="Sibirny A.A."/>
            <person name="Slot J.C."/>
            <person name="Stielow J.B."/>
            <person name="Sun H."/>
            <person name="Kurtzman C.P."/>
            <person name="Blackwell M."/>
            <person name="Grigoriev I.V."/>
            <person name="Jeffries T.W."/>
        </authorList>
    </citation>
    <scope>NUCLEOTIDE SEQUENCE [LARGE SCALE GENOMIC DNA]</scope>
    <source>
        <strain evidence="15">NRRL YB-2248</strain>
    </source>
</reference>
<dbReference type="STRING" id="983967.A0A1E4T7E5"/>
<evidence type="ECO:0000256" key="4">
    <source>
        <dbReference type="ARBA" id="ARBA00012614"/>
    </source>
</evidence>
<comment type="similarity">
    <text evidence="2 12">Belongs to the glycosyltransferase 28 family.</text>
</comment>
<evidence type="ECO:0000313" key="14">
    <source>
        <dbReference type="EMBL" id="ODV87676.1"/>
    </source>
</evidence>
<sequence length="180" mass="20176">MSKSILVTTGATVTFNKLIQYTLDPEFIQLVNHKLGYHKVVIQYGNSNEAESLVSTLKQKLLESSSSSGLDLQLIKYDSQLVENYTSKSDLVISHAGTGSILDTLRCHKKLLVLINDDLKDNHQLEIASAFEQLDVLRYVKGEFDNFLQLVEEIDGTDLKQLEEPKGSIMENIIFGEVTI</sequence>
<evidence type="ECO:0000256" key="6">
    <source>
        <dbReference type="ARBA" id="ARBA00022676"/>
    </source>
</evidence>
<accession>A0A1E4T7E5</accession>
<gene>
    <name evidence="12" type="primary">ALG13</name>
    <name evidence="14" type="ORF">CANARDRAFT_20413</name>
</gene>
<dbReference type="InterPro" id="IPR039042">
    <property type="entry name" value="Alg13-like"/>
</dbReference>
<evidence type="ECO:0000256" key="1">
    <source>
        <dbReference type="ARBA" id="ARBA00004240"/>
    </source>
</evidence>
<evidence type="ECO:0000256" key="10">
    <source>
        <dbReference type="ARBA" id="ARBA00032061"/>
    </source>
</evidence>
<dbReference type="InterPro" id="IPR007235">
    <property type="entry name" value="Glyco_trans_28_C"/>
</dbReference>
<evidence type="ECO:0000256" key="8">
    <source>
        <dbReference type="ARBA" id="ARBA00022824"/>
    </source>
</evidence>
<dbReference type="GO" id="GO:0004577">
    <property type="term" value="F:N-acetylglucosaminyldiphosphodolichol N-acetylglucosaminyltransferase activity"/>
    <property type="evidence" value="ECO:0007669"/>
    <property type="project" value="UniProtKB-EC"/>
</dbReference>
<comment type="subcellular location">
    <subcellularLocation>
        <location evidence="1 12">Endoplasmic reticulum</location>
    </subcellularLocation>
</comment>
<evidence type="ECO:0000256" key="2">
    <source>
        <dbReference type="ARBA" id="ARBA00006962"/>
    </source>
</evidence>
<keyword evidence="7 12" id="KW-0808">Transferase</keyword>
<evidence type="ECO:0000256" key="9">
    <source>
        <dbReference type="ARBA" id="ARBA00024804"/>
    </source>
</evidence>
<dbReference type="Pfam" id="PF04101">
    <property type="entry name" value="Glyco_tran_28_C"/>
    <property type="match status" value="1"/>
</dbReference>
<dbReference type="Proteomes" id="UP000094801">
    <property type="component" value="Unassembled WGS sequence"/>
</dbReference>
<evidence type="ECO:0000256" key="3">
    <source>
        <dbReference type="ARBA" id="ARBA00011198"/>
    </source>
</evidence>
<dbReference type="PANTHER" id="PTHR12867">
    <property type="entry name" value="GLYCOSYL TRANSFERASE-RELATED"/>
    <property type="match status" value="1"/>
</dbReference>
<dbReference type="GO" id="GO:0005783">
    <property type="term" value="C:endoplasmic reticulum"/>
    <property type="evidence" value="ECO:0007669"/>
    <property type="project" value="UniProtKB-SubCell"/>
</dbReference>
<evidence type="ECO:0000256" key="7">
    <source>
        <dbReference type="ARBA" id="ARBA00022679"/>
    </source>
</evidence>
<keyword evidence="8 12" id="KW-0256">Endoplasmic reticulum</keyword>
<dbReference type="OrthoDB" id="20273at2759"/>